<organism evidence="3 4">
    <name type="scientific">Actinokineospora globicatena</name>
    <dbReference type="NCBI Taxonomy" id="103729"/>
    <lineage>
        <taxon>Bacteria</taxon>
        <taxon>Bacillati</taxon>
        <taxon>Actinomycetota</taxon>
        <taxon>Actinomycetes</taxon>
        <taxon>Pseudonocardiales</taxon>
        <taxon>Pseudonocardiaceae</taxon>
        <taxon>Actinokineospora</taxon>
    </lineage>
</organism>
<dbReference type="AlphaFoldDB" id="A0A9W6QFS6"/>
<keyword evidence="1" id="KW-1133">Transmembrane helix</keyword>
<dbReference type="RefSeq" id="WP_432704974.1">
    <property type="nucleotide sequence ID" value="NZ_BSSD01000001.1"/>
</dbReference>
<evidence type="ECO:0000256" key="1">
    <source>
        <dbReference type="SAM" id="Phobius"/>
    </source>
</evidence>
<protein>
    <recommendedName>
        <fullName evidence="5">CopC domain-containing protein</fullName>
    </recommendedName>
</protein>
<gene>
    <name evidence="3" type="ORF">Aglo03_00920</name>
</gene>
<feature type="transmembrane region" description="Helical" evidence="1">
    <location>
        <begin position="144"/>
        <end position="165"/>
    </location>
</feature>
<feature type="chain" id="PRO_5040792204" description="CopC domain-containing protein" evidence="2">
    <location>
        <begin position="27"/>
        <end position="179"/>
    </location>
</feature>
<comment type="caution">
    <text evidence="3">The sequence shown here is derived from an EMBL/GenBank/DDBJ whole genome shotgun (WGS) entry which is preliminary data.</text>
</comment>
<dbReference type="Proteomes" id="UP001165042">
    <property type="component" value="Unassembled WGS sequence"/>
</dbReference>
<sequence length="179" mass="19343">MTVRRVVTVLVTTAALLAVTAPVAGAYEPVEIVHTEKVQAGPYPIVVGFSTWPVRAMRSLDFTFAVDGGVDGKTGVLAITAPGDSWREPLARHPRKRDVWGLDVRAMQRPGDYTLTFRVDGPLGHGEGTLTPLRVLDQPGPPMALSWGISTLPLLGLIAFLAIAWRRTRRSLSAPTPSR</sequence>
<keyword evidence="2" id="KW-0732">Signal</keyword>
<dbReference type="EMBL" id="BSSD01000001">
    <property type="protein sequence ID" value="GLW89276.1"/>
    <property type="molecule type" value="Genomic_DNA"/>
</dbReference>
<keyword evidence="1" id="KW-0812">Transmembrane</keyword>
<feature type="signal peptide" evidence="2">
    <location>
        <begin position="1"/>
        <end position="26"/>
    </location>
</feature>
<keyword evidence="4" id="KW-1185">Reference proteome</keyword>
<evidence type="ECO:0000313" key="4">
    <source>
        <dbReference type="Proteomes" id="UP001165042"/>
    </source>
</evidence>
<name>A0A9W6QFS6_9PSEU</name>
<accession>A0A9W6QFS6</accession>
<evidence type="ECO:0008006" key="5">
    <source>
        <dbReference type="Google" id="ProtNLM"/>
    </source>
</evidence>
<keyword evidence="1" id="KW-0472">Membrane</keyword>
<evidence type="ECO:0000313" key="3">
    <source>
        <dbReference type="EMBL" id="GLW89276.1"/>
    </source>
</evidence>
<reference evidence="3" key="1">
    <citation type="submission" date="2023-02" db="EMBL/GenBank/DDBJ databases">
        <title>Actinokineospora globicatena NBRC 15670.</title>
        <authorList>
            <person name="Ichikawa N."/>
            <person name="Sato H."/>
            <person name="Tonouchi N."/>
        </authorList>
    </citation>
    <scope>NUCLEOTIDE SEQUENCE</scope>
    <source>
        <strain evidence="3">NBRC 15670</strain>
    </source>
</reference>
<proteinExistence type="predicted"/>
<evidence type="ECO:0000256" key="2">
    <source>
        <dbReference type="SAM" id="SignalP"/>
    </source>
</evidence>